<dbReference type="GO" id="GO:0016491">
    <property type="term" value="F:oxidoreductase activity"/>
    <property type="evidence" value="ECO:0007669"/>
    <property type="project" value="UniProtKB-KW"/>
</dbReference>
<evidence type="ECO:0000256" key="5">
    <source>
        <dbReference type="RuleBase" id="RU362075"/>
    </source>
</evidence>
<dbReference type="NCBIfam" id="TIGR02734">
    <property type="entry name" value="crtI_fam"/>
    <property type="match status" value="1"/>
</dbReference>
<accession>A0ABU6Q0X1</accession>
<comment type="caution">
    <text evidence="7">The sequence shown here is derived from an EMBL/GenBank/DDBJ whole genome shotgun (WGS) entry which is preliminary data.</text>
</comment>
<dbReference type="Pfam" id="PF01593">
    <property type="entry name" value="Amino_oxidase"/>
    <property type="match status" value="1"/>
</dbReference>
<proteinExistence type="inferred from homology"/>
<comment type="pathway">
    <text evidence="1 5">Carotenoid biosynthesis.</text>
</comment>
<keyword evidence="2 5" id="KW-0125">Carotenoid biosynthesis</keyword>
<sequence length="516" mass="58445">MVRTKERGKIAVIGAGPGGLATAMLLAARGYDVQVYEKQAVVGGRSGLLQLGDYRFDRGATFLMMPQILEEIFAAAGRSLSEELEIRELESLYSLHFGDTVFSPSRNLEDTAAQIAQLFPGDEDGYKRFMRDEEAKFERIMPLLQRPFASLRDYLKMDVLRALPVLHAHESVYRRLSRYFKDERLRLSFTFQAKYLGMSPWECPGTFTILSFIEHKYGLYHPIGGVNRIFTAMARIIRELGGQVHTSCAVKQILVKNRKAVGVLLDNGERIEADHVVINADFASAMNHLFEPGLLRKYAPQKLEQKRYSLSTAMLYLGVDGTVDLPHHSVHFANDYRRNVEEMTRLKTASADPSIYVHNPSVLDPTLAPAGKTALYTLMPVPNLTGSIDWERDRERMQAAMMERLEQIPELSGLSRRVEEALFFTPLDWQNRLDVHQGATFNLAHNLGQMMAFRPHNRFEEIDRVWLVGGGTHPGSGLPTIFESARITSRLLEEEDLRLRDRGHRIKAAVETGRTP</sequence>
<dbReference type="InterPro" id="IPR036188">
    <property type="entry name" value="FAD/NAD-bd_sf"/>
</dbReference>
<dbReference type="Gene3D" id="3.50.50.60">
    <property type="entry name" value="FAD/NAD(P)-binding domain"/>
    <property type="match status" value="2"/>
</dbReference>
<dbReference type="PANTHER" id="PTHR43734">
    <property type="entry name" value="PHYTOENE DESATURASE"/>
    <property type="match status" value="1"/>
</dbReference>
<reference evidence="7 8" key="1">
    <citation type="submission" date="2023-03" db="EMBL/GenBank/DDBJ databases">
        <title>Bacillus Genome Sequencing.</title>
        <authorList>
            <person name="Dunlap C."/>
        </authorList>
    </citation>
    <scope>NUCLEOTIDE SEQUENCE [LARGE SCALE GENOMIC DNA]</scope>
    <source>
        <strain evidence="7 8">NRS-52</strain>
    </source>
</reference>
<evidence type="ECO:0000256" key="2">
    <source>
        <dbReference type="ARBA" id="ARBA00022746"/>
    </source>
</evidence>
<evidence type="ECO:0000256" key="1">
    <source>
        <dbReference type="ARBA" id="ARBA00004829"/>
    </source>
</evidence>
<dbReference type="PANTHER" id="PTHR43734:SF1">
    <property type="entry name" value="PHYTOENE DESATURASE"/>
    <property type="match status" value="1"/>
</dbReference>
<feature type="domain" description="Amine oxidase" evidence="6">
    <location>
        <begin position="18"/>
        <end position="490"/>
    </location>
</feature>
<gene>
    <name evidence="7" type="primary">crtI</name>
    <name evidence="7" type="ORF">P9847_26260</name>
</gene>
<comment type="similarity">
    <text evidence="4">Belongs to the carotenoid/retinoid oxidoreductase family. CrtN subfamily.</text>
</comment>
<evidence type="ECO:0000256" key="4">
    <source>
        <dbReference type="ARBA" id="ARBA00038322"/>
    </source>
</evidence>
<dbReference type="RefSeq" id="WP_328282196.1">
    <property type="nucleotide sequence ID" value="NZ_JARTLD010000079.1"/>
</dbReference>
<dbReference type="EC" id="1.-.-.-" evidence="7"/>
<evidence type="ECO:0000259" key="6">
    <source>
        <dbReference type="Pfam" id="PF01593"/>
    </source>
</evidence>
<name>A0ABU6Q0X1_9BACL</name>
<evidence type="ECO:0000313" key="8">
    <source>
        <dbReference type="Proteomes" id="UP001343257"/>
    </source>
</evidence>
<keyword evidence="8" id="KW-1185">Reference proteome</keyword>
<keyword evidence="3 5" id="KW-0560">Oxidoreductase</keyword>
<protein>
    <submittedName>
        <fullName evidence="7">Phytoene desaturase family protein</fullName>
        <ecNumber evidence="7">1.-.-.-</ecNumber>
    </submittedName>
</protein>
<evidence type="ECO:0000256" key="3">
    <source>
        <dbReference type="ARBA" id="ARBA00023002"/>
    </source>
</evidence>
<dbReference type="SUPFAM" id="SSF51905">
    <property type="entry name" value="FAD/NAD(P)-binding domain"/>
    <property type="match status" value="1"/>
</dbReference>
<dbReference type="InterPro" id="IPR002937">
    <property type="entry name" value="Amino_oxidase"/>
</dbReference>
<dbReference type="Proteomes" id="UP001343257">
    <property type="component" value="Unassembled WGS sequence"/>
</dbReference>
<dbReference type="EMBL" id="JARTLD010000079">
    <property type="protein sequence ID" value="MED5020769.1"/>
    <property type="molecule type" value="Genomic_DNA"/>
</dbReference>
<dbReference type="PRINTS" id="PR00419">
    <property type="entry name" value="ADXRDTASE"/>
</dbReference>
<dbReference type="InterPro" id="IPR014105">
    <property type="entry name" value="Carotenoid/retinoid_OxRdtase"/>
</dbReference>
<evidence type="ECO:0000313" key="7">
    <source>
        <dbReference type="EMBL" id="MED5020769.1"/>
    </source>
</evidence>
<organism evidence="7 8">
    <name type="scientific">Paenibacillus chibensis</name>
    <dbReference type="NCBI Taxonomy" id="59846"/>
    <lineage>
        <taxon>Bacteria</taxon>
        <taxon>Bacillati</taxon>
        <taxon>Bacillota</taxon>
        <taxon>Bacilli</taxon>
        <taxon>Bacillales</taxon>
        <taxon>Paenibacillaceae</taxon>
        <taxon>Paenibacillus</taxon>
    </lineage>
</organism>